<proteinExistence type="predicted"/>
<feature type="non-terminal residue" evidence="1">
    <location>
        <position position="183"/>
    </location>
</feature>
<evidence type="ECO:0000313" key="1">
    <source>
        <dbReference type="EMBL" id="KKL69931.1"/>
    </source>
</evidence>
<organism evidence="1">
    <name type="scientific">marine sediment metagenome</name>
    <dbReference type="NCBI Taxonomy" id="412755"/>
    <lineage>
        <taxon>unclassified sequences</taxon>
        <taxon>metagenomes</taxon>
        <taxon>ecological metagenomes</taxon>
    </lineage>
</organism>
<dbReference type="AlphaFoldDB" id="A0A0F9EUI5"/>
<protein>
    <recommendedName>
        <fullName evidence="2">Nucleotide-diphospho-sugar transferase domain-containing protein</fullName>
    </recommendedName>
</protein>
<name>A0A0F9EUI5_9ZZZZ</name>
<accession>A0A0F9EUI5</accession>
<comment type="caution">
    <text evidence="1">The sequence shown here is derived from an EMBL/GenBank/DDBJ whole genome shotgun (WGS) entry which is preliminary data.</text>
</comment>
<sequence>MKDLLFGAADQLSWSQIKPWAQSIRDSGFDGDVLLLVYRGDLTEIAQQASKFDISVWTTDVDMWAKPINHNARGRDTQSHQMRFWHLVELLDDEEIKRYRYIICTDVRDVIFQRNPSEFLRGRFLDFNSPSGIMAPSEGIQYCNEPWGADNLQKGFGPYMWERAQNYEIFNVGTIAGSARAIR</sequence>
<evidence type="ECO:0008006" key="2">
    <source>
        <dbReference type="Google" id="ProtNLM"/>
    </source>
</evidence>
<gene>
    <name evidence="1" type="ORF">LCGC14_2109950</name>
</gene>
<reference evidence="1" key="1">
    <citation type="journal article" date="2015" name="Nature">
        <title>Complex archaea that bridge the gap between prokaryotes and eukaryotes.</title>
        <authorList>
            <person name="Spang A."/>
            <person name="Saw J.H."/>
            <person name="Jorgensen S.L."/>
            <person name="Zaremba-Niedzwiedzka K."/>
            <person name="Martijn J."/>
            <person name="Lind A.E."/>
            <person name="van Eijk R."/>
            <person name="Schleper C."/>
            <person name="Guy L."/>
            <person name="Ettema T.J."/>
        </authorList>
    </citation>
    <scope>NUCLEOTIDE SEQUENCE</scope>
</reference>
<dbReference type="EMBL" id="LAZR01026052">
    <property type="protein sequence ID" value="KKL69931.1"/>
    <property type="molecule type" value="Genomic_DNA"/>
</dbReference>